<dbReference type="InterPro" id="IPR048454">
    <property type="entry name" value="YetF_N"/>
</dbReference>
<sequence length="230" mass="26656">MNHIGQITIELLVGFFALLVATKILGKTQISQLTPFDFISAIVLGELAGNSIYDPEVKVWSILYSVFVWVILIYTIEVLTQKIRGTRRFFEGYPSIIIRNGYIDREQLSANHLDINQLQQMLRQQKDIFSIREVEYMILEPNGNISVLKKSKYETPNINDLSLKHKPVYLPISLISDGKVVKDNLREAGFDEGWLYKQIKQKGITKFEDVLYAEWKTDDGFFCQEMKRLK</sequence>
<evidence type="ECO:0000256" key="6">
    <source>
        <dbReference type="ARBA" id="ARBA00023136"/>
    </source>
</evidence>
<name>A0A1E8B9W0_BACMY</name>
<comment type="similarity">
    <text evidence="2">Belongs to the UPF0702 family.</text>
</comment>
<dbReference type="Pfam" id="PF04239">
    <property type="entry name" value="DUF421"/>
    <property type="match status" value="1"/>
</dbReference>
<keyword evidence="3" id="KW-1003">Cell membrane</keyword>
<feature type="domain" description="YetF C-terminal" evidence="8">
    <location>
        <begin position="82"/>
        <end position="216"/>
    </location>
</feature>
<evidence type="ECO:0000256" key="4">
    <source>
        <dbReference type="ARBA" id="ARBA00022692"/>
    </source>
</evidence>
<dbReference type="GO" id="GO:0005886">
    <property type="term" value="C:plasma membrane"/>
    <property type="evidence" value="ECO:0007669"/>
    <property type="project" value="UniProtKB-SubCell"/>
</dbReference>
<dbReference type="EMBL" id="LXLT01000021">
    <property type="protein sequence ID" value="OFD81291.1"/>
    <property type="molecule type" value="Genomic_DNA"/>
</dbReference>
<protein>
    <submittedName>
        <fullName evidence="10">Membrane protein</fullName>
    </submittedName>
</protein>
<keyword evidence="5 7" id="KW-1133">Transmembrane helix</keyword>
<gene>
    <name evidence="10" type="ORF">BWGOE8_17650</name>
</gene>
<evidence type="ECO:0000256" key="3">
    <source>
        <dbReference type="ARBA" id="ARBA00022475"/>
    </source>
</evidence>
<dbReference type="PANTHER" id="PTHR34582:SF5">
    <property type="entry name" value="UPF0702 TRANSMEMBRANE PROTEIN YETF"/>
    <property type="match status" value="1"/>
</dbReference>
<comment type="subcellular location">
    <subcellularLocation>
        <location evidence="1">Cell membrane</location>
        <topology evidence="1">Multi-pass membrane protein</topology>
    </subcellularLocation>
</comment>
<keyword evidence="4 7" id="KW-0812">Transmembrane</keyword>
<dbReference type="PANTHER" id="PTHR34582">
    <property type="entry name" value="UPF0702 TRANSMEMBRANE PROTEIN YCAP"/>
    <property type="match status" value="1"/>
</dbReference>
<dbReference type="AlphaFoldDB" id="A0A1E8B9W0"/>
<dbReference type="Proteomes" id="UP000175706">
    <property type="component" value="Unassembled WGS sequence"/>
</dbReference>
<evidence type="ECO:0000313" key="10">
    <source>
        <dbReference type="EMBL" id="OFD81291.1"/>
    </source>
</evidence>
<dbReference type="InterPro" id="IPR023090">
    <property type="entry name" value="UPF0702_alpha/beta_dom_sf"/>
</dbReference>
<feature type="transmembrane region" description="Helical" evidence="7">
    <location>
        <begin position="6"/>
        <end position="26"/>
    </location>
</feature>
<dbReference type="RefSeq" id="WP_070141713.1">
    <property type="nucleotide sequence ID" value="NZ_LXLT01000021.1"/>
</dbReference>
<dbReference type="Gene3D" id="3.30.240.20">
    <property type="entry name" value="bsu07140 like domains"/>
    <property type="match status" value="2"/>
</dbReference>
<accession>A0A1E8B9W0</accession>
<evidence type="ECO:0000256" key="7">
    <source>
        <dbReference type="SAM" id="Phobius"/>
    </source>
</evidence>
<dbReference type="PATRIC" id="fig|86662.25.peg.1755"/>
<organism evidence="10 11">
    <name type="scientific">Bacillus mycoides</name>
    <dbReference type="NCBI Taxonomy" id="1405"/>
    <lineage>
        <taxon>Bacteria</taxon>
        <taxon>Bacillati</taxon>
        <taxon>Bacillota</taxon>
        <taxon>Bacilli</taxon>
        <taxon>Bacillales</taxon>
        <taxon>Bacillaceae</taxon>
        <taxon>Bacillus</taxon>
        <taxon>Bacillus cereus group</taxon>
    </lineage>
</organism>
<evidence type="ECO:0000256" key="1">
    <source>
        <dbReference type="ARBA" id="ARBA00004651"/>
    </source>
</evidence>
<feature type="transmembrane region" description="Helical" evidence="7">
    <location>
        <begin position="59"/>
        <end position="79"/>
    </location>
</feature>
<evidence type="ECO:0000256" key="5">
    <source>
        <dbReference type="ARBA" id="ARBA00022989"/>
    </source>
</evidence>
<evidence type="ECO:0000259" key="8">
    <source>
        <dbReference type="Pfam" id="PF04239"/>
    </source>
</evidence>
<dbReference type="InterPro" id="IPR007353">
    <property type="entry name" value="DUF421"/>
</dbReference>
<dbReference type="Pfam" id="PF20730">
    <property type="entry name" value="YetF_N"/>
    <property type="match status" value="1"/>
</dbReference>
<evidence type="ECO:0000256" key="2">
    <source>
        <dbReference type="ARBA" id="ARBA00006448"/>
    </source>
</evidence>
<proteinExistence type="inferred from homology"/>
<reference evidence="10 11" key="1">
    <citation type="submission" date="2016-05" db="EMBL/GenBank/DDBJ databases">
        <title>Bacillus thuringiensis and Bacillus weihenstephanensis as novel biocontrol agents of wilt causing Verticillium species.</title>
        <authorList>
            <person name="Hollensteiner J."/>
            <person name="Wemheuer F."/>
            <person name="Harting R."/>
            <person name="Kolarzyk A."/>
            <person name="Diaz-Valerio S."/>
            <person name="Poehlein A."/>
            <person name="Brzuszkiewicz E."/>
            <person name="Nesemann K."/>
            <person name="Braus-Stromeyer S."/>
            <person name="Braus G."/>
            <person name="Daniel R."/>
            <person name="Liesegang H."/>
        </authorList>
    </citation>
    <scope>NUCLEOTIDE SEQUENCE [LARGE SCALE GENOMIC DNA]</scope>
    <source>
        <strain evidence="10 11">GOE8</strain>
    </source>
</reference>
<evidence type="ECO:0000259" key="9">
    <source>
        <dbReference type="Pfam" id="PF20730"/>
    </source>
</evidence>
<feature type="domain" description="YetF-like N-terminal transmembrane" evidence="9">
    <location>
        <begin position="6"/>
        <end position="78"/>
    </location>
</feature>
<comment type="caution">
    <text evidence="10">The sequence shown here is derived from an EMBL/GenBank/DDBJ whole genome shotgun (WGS) entry which is preliminary data.</text>
</comment>
<evidence type="ECO:0000313" key="11">
    <source>
        <dbReference type="Proteomes" id="UP000175706"/>
    </source>
</evidence>
<keyword evidence="6 7" id="KW-0472">Membrane</keyword>